<feature type="region of interest" description="Disordered" evidence="1">
    <location>
        <begin position="265"/>
        <end position="285"/>
    </location>
</feature>
<evidence type="ECO:0000313" key="3">
    <source>
        <dbReference type="Proteomes" id="UP000053647"/>
    </source>
</evidence>
<evidence type="ECO:0000256" key="1">
    <source>
        <dbReference type="SAM" id="MobiDB-lite"/>
    </source>
</evidence>
<feature type="compositionally biased region" description="Basic and acidic residues" evidence="1">
    <location>
        <begin position="536"/>
        <end position="548"/>
    </location>
</feature>
<dbReference type="HOGENOM" id="CLU_411674_0_0_1"/>
<dbReference type="AlphaFoldDB" id="A0A0C9TJ12"/>
<feature type="compositionally biased region" description="Acidic residues" evidence="1">
    <location>
        <begin position="272"/>
        <end position="285"/>
    </location>
</feature>
<reference evidence="3" key="2">
    <citation type="submission" date="2015-01" db="EMBL/GenBank/DDBJ databases">
        <title>Evolutionary Origins and Diversification of the Mycorrhizal Mutualists.</title>
        <authorList>
            <consortium name="DOE Joint Genome Institute"/>
            <consortium name="Mycorrhizal Genomics Consortium"/>
            <person name="Kohler A."/>
            <person name="Kuo A."/>
            <person name="Nagy L.G."/>
            <person name="Floudas D."/>
            <person name="Copeland A."/>
            <person name="Barry K.W."/>
            <person name="Cichocki N."/>
            <person name="Veneault-Fourrey C."/>
            <person name="LaButti K."/>
            <person name="Lindquist E.A."/>
            <person name="Lipzen A."/>
            <person name="Lundell T."/>
            <person name="Morin E."/>
            <person name="Murat C."/>
            <person name="Riley R."/>
            <person name="Ohm R."/>
            <person name="Sun H."/>
            <person name="Tunlid A."/>
            <person name="Henrissat B."/>
            <person name="Grigoriev I.V."/>
            <person name="Hibbett D.S."/>
            <person name="Martin F."/>
        </authorList>
    </citation>
    <scope>NUCLEOTIDE SEQUENCE [LARGE SCALE GENOMIC DNA]</scope>
    <source>
        <strain evidence="3">ATCC 200175</strain>
    </source>
</reference>
<sequence>MTPLRTKRTCPTDVKREPPEIDLSHALRPPSPTDDPLLLSDGRSTQSPPARSRVTPAFSSSPSDPQFDDLSLSFAARLSGGRVDDFGSTQNADSLPVFDGAHPADKTDDGWSDSEDEFNLTGEYTGKFTMLTVPTKADPPTSETRERMEAWGRPVSPFPYSEILERSLALSDFTEEEDIAALDDFDASRDDHWLPPSDDPEFGDRATSPPPSDGPWSSSSDLPESVQLQEEEEAEVAEEEAEVDRELSVPVDDSLDIPIRFQEAALPMSADDAQEDSSSDDGEDVEGDIVKVTSADAVAAARAAAILRMHDYDCILAATGSKQSSRSVNSSTRKRRATIGNAGITKPYSFERPTSQPPSISVLSGEWTRGDWKRMDKCLVAERLAVGAASGRDFLADIQDVSKDVVLERFIAQVGGDSVLLDLGPEWSRDNLMMRLDVLIKKQMRFSTKSPTLHRKEPTTPLDWTVPRYRHHLKEAFAVSLTADLLNTLVSTPSDPNFSFSEQDLRNRSLPEPLSFLEAGWSSQHRDPIVTPSRPPEPRPQHPKDQVHLRHAPLPKRSLIPVLVRPKRLVDLRHLSPSKPSREGSLKFLRPRRSSGCSVKELVKHFERPEDLVDK</sequence>
<reference evidence="2 3" key="1">
    <citation type="submission" date="2014-06" db="EMBL/GenBank/DDBJ databases">
        <authorList>
            <consortium name="DOE Joint Genome Institute"/>
            <person name="Kuo A."/>
            <person name="Kohler A."/>
            <person name="Nagy L.G."/>
            <person name="Floudas D."/>
            <person name="Copeland A."/>
            <person name="Barry K.W."/>
            <person name="Cichocki N."/>
            <person name="Veneault-Fourrey C."/>
            <person name="LaButti K."/>
            <person name="Lindquist E.A."/>
            <person name="Lipzen A."/>
            <person name="Lundell T."/>
            <person name="Morin E."/>
            <person name="Murat C."/>
            <person name="Sun H."/>
            <person name="Tunlid A."/>
            <person name="Henrissat B."/>
            <person name="Grigoriev I.V."/>
            <person name="Hibbett D.S."/>
            <person name="Martin F."/>
            <person name="Nordberg H.P."/>
            <person name="Cantor M.N."/>
            <person name="Hua S.X."/>
        </authorList>
    </citation>
    <scope>NUCLEOTIDE SEQUENCE [LARGE SCALE GENOMIC DNA]</scope>
    <source>
        <strain evidence="2 3">ATCC 200175</strain>
    </source>
</reference>
<dbReference type="EMBL" id="KN819936">
    <property type="protein sequence ID" value="KIJ07316.1"/>
    <property type="molecule type" value="Genomic_DNA"/>
</dbReference>
<feature type="region of interest" description="Disordered" evidence="1">
    <location>
        <begin position="81"/>
        <end position="156"/>
    </location>
</feature>
<organism evidence="2 3">
    <name type="scientific">Paxillus involutus ATCC 200175</name>
    <dbReference type="NCBI Taxonomy" id="664439"/>
    <lineage>
        <taxon>Eukaryota</taxon>
        <taxon>Fungi</taxon>
        <taxon>Dikarya</taxon>
        <taxon>Basidiomycota</taxon>
        <taxon>Agaricomycotina</taxon>
        <taxon>Agaricomycetes</taxon>
        <taxon>Agaricomycetidae</taxon>
        <taxon>Boletales</taxon>
        <taxon>Paxilineae</taxon>
        <taxon>Paxillaceae</taxon>
        <taxon>Paxillus</taxon>
    </lineage>
</organism>
<feature type="compositionally biased region" description="Low complexity" evidence="1">
    <location>
        <begin position="214"/>
        <end position="223"/>
    </location>
</feature>
<dbReference type="Proteomes" id="UP000053647">
    <property type="component" value="Unassembled WGS sequence"/>
</dbReference>
<keyword evidence="3" id="KW-1185">Reference proteome</keyword>
<protein>
    <submittedName>
        <fullName evidence="2">Uncharacterized protein</fullName>
    </submittedName>
</protein>
<feature type="compositionally biased region" description="Acidic residues" evidence="1">
    <location>
        <begin position="229"/>
        <end position="243"/>
    </location>
</feature>
<accession>A0A0C9TJ12</accession>
<gene>
    <name evidence="2" type="ORF">PAXINDRAFT_103011</name>
</gene>
<dbReference type="OrthoDB" id="3258279at2759"/>
<feature type="region of interest" description="Disordered" evidence="1">
    <location>
        <begin position="1"/>
        <end position="66"/>
    </location>
</feature>
<evidence type="ECO:0000313" key="2">
    <source>
        <dbReference type="EMBL" id="KIJ07316.1"/>
    </source>
</evidence>
<feature type="region of interest" description="Disordered" evidence="1">
    <location>
        <begin position="181"/>
        <end position="251"/>
    </location>
</feature>
<feature type="compositionally biased region" description="Basic and acidic residues" evidence="1">
    <location>
        <begin position="13"/>
        <end position="25"/>
    </location>
</feature>
<name>A0A0C9TJ12_PAXIN</name>
<proteinExistence type="predicted"/>
<feature type="region of interest" description="Disordered" evidence="1">
    <location>
        <begin position="523"/>
        <end position="552"/>
    </location>
</feature>